<dbReference type="Pfam" id="PF22604">
    <property type="entry name" value="TetR_HI_0893_C"/>
    <property type="match status" value="1"/>
</dbReference>
<dbReference type="PANTHER" id="PTHR30055:SF207">
    <property type="entry name" value="HTH-TYPE TRANSCRIPTIONAL REPRESSOR FATR"/>
    <property type="match status" value="1"/>
</dbReference>
<sequence length="192" mass="22236">MSNCCDKREEIFRAALELIAEQGFHGAPMAMIAERAGVAAGTIYRYFENKDALIVDLFHEIDDKIGAVIMQDYQQAKPLRERFHHIFTTLARYFVKHPLHFRYIEQFHNSPYGVEFKRDILQRKTGDCHIYRDLLEEGVAQQVIKDLPMPILFALAFGPLKVVVRDHILGFVALEDELIDKLMAACWDGIRR</sequence>
<name>A0A6V8N4N9_9BACT</name>
<dbReference type="InterPro" id="IPR050109">
    <property type="entry name" value="HTH-type_TetR-like_transc_reg"/>
</dbReference>
<dbReference type="SUPFAM" id="SSF48498">
    <property type="entry name" value="Tetracyclin repressor-like, C-terminal domain"/>
    <property type="match status" value="1"/>
</dbReference>
<dbReference type="InterPro" id="IPR054422">
    <property type="entry name" value="TetR-like_HI_0893_C"/>
</dbReference>
<dbReference type="Proteomes" id="UP000587586">
    <property type="component" value="Unassembled WGS sequence"/>
</dbReference>
<evidence type="ECO:0000256" key="1">
    <source>
        <dbReference type="ARBA" id="ARBA00023125"/>
    </source>
</evidence>
<proteinExistence type="predicted"/>
<reference evidence="5" key="1">
    <citation type="submission" date="2020-06" db="EMBL/GenBank/DDBJ databases">
        <title>Draft genomic sequecing of Geomonas sp. Red745.</title>
        <authorList>
            <person name="Itoh H."/>
            <person name="Xu Z.X."/>
            <person name="Ushijima N."/>
            <person name="Masuda Y."/>
            <person name="Shiratori Y."/>
            <person name="Senoo K."/>
        </authorList>
    </citation>
    <scope>NUCLEOTIDE SEQUENCE [LARGE SCALE GENOMIC DNA]</scope>
    <source>
        <strain evidence="5">Red745</strain>
    </source>
</reference>
<dbReference type="InterPro" id="IPR001647">
    <property type="entry name" value="HTH_TetR"/>
</dbReference>
<protein>
    <submittedName>
        <fullName evidence="4">TetR family transcriptional regulator</fullName>
    </submittedName>
</protein>
<dbReference type="RefSeq" id="WP_183360068.1">
    <property type="nucleotide sequence ID" value="NZ_BLXZ01000002.1"/>
</dbReference>
<evidence type="ECO:0000313" key="4">
    <source>
        <dbReference type="EMBL" id="GFO67532.1"/>
    </source>
</evidence>
<dbReference type="PANTHER" id="PTHR30055">
    <property type="entry name" value="HTH-TYPE TRANSCRIPTIONAL REGULATOR RUTR"/>
    <property type="match status" value="1"/>
</dbReference>
<evidence type="ECO:0000313" key="5">
    <source>
        <dbReference type="Proteomes" id="UP000587586"/>
    </source>
</evidence>
<dbReference type="InterPro" id="IPR009057">
    <property type="entry name" value="Homeodomain-like_sf"/>
</dbReference>
<comment type="caution">
    <text evidence="4">The sequence shown here is derived from an EMBL/GenBank/DDBJ whole genome shotgun (WGS) entry which is preliminary data.</text>
</comment>
<evidence type="ECO:0000256" key="2">
    <source>
        <dbReference type="PROSITE-ProRule" id="PRU00335"/>
    </source>
</evidence>
<dbReference type="SUPFAM" id="SSF46689">
    <property type="entry name" value="Homeodomain-like"/>
    <property type="match status" value="1"/>
</dbReference>
<dbReference type="InterPro" id="IPR036271">
    <property type="entry name" value="Tet_transcr_reg_TetR-rel_C_sf"/>
</dbReference>
<organism evidence="4 5">
    <name type="scientific">Geomonas limicola</name>
    <dbReference type="NCBI Taxonomy" id="2740186"/>
    <lineage>
        <taxon>Bacteria</taxon>
        <taxon>Pseudomonadati</taxon>
        <taxon>Thermodesulfobacteriota</taxon>
        <taxon>Desulfuromonadia</taxon>
        <taxon>Geobacterales</taxon>
        <taxon>Geobacteraceae</taxon>
        <taxon>Geomonas</taxon>
    </lineage>
</organism>
<dbReference type="GO" id="GO:0003700">
    <property type="term" value="F:DNA-binding transcription factor activity"/>
    <property type="evidence" value="ECO:0007669"/>
    <property type="project" value="TreeGrafter"/>
</dbReference>
<dbReference type="Pfam" id="PF00440">
    <property type="entry name" value="TetR_N"/>
    <property type="match status" value="1"/>
</dbReference>
<dbReference type="EMBL" id="BLXZ01000002">
    <property type="protein sequence ID" value="GFO67532.1"/>
    <property type="molecule type" value="Genomic_DNA"/>
</dbReference>
<dbReference type="PRINTS" id="PR00455">
    <property type="entry name" value="HTHTETR"/>
</dbReference>
<dbReference type="AlphaFoldDB" id="A0A6V8N4N9"/>
<keyword evidence="1 2" id="KW-0238">DNA-binding</keyword>
<dbReference type="PROSITE" id="PS50977">
    <property type="entry name" value="HTH_TETR_2"/>
    <property type="match status" value="1"/>
</dbReference>
<dbReference type="Gene3D" id="1.10.357.10">
    <property type="entry name" value="Tetracycline Repressor, domain 2"/>
    <property type="match status" value="1"/>
</dbReference>
<evidence type="ECO:0000259" key="3">
    <source>
        <dbReference type="PROSITE" id="PS50977"/>
    </source>
</evidence>
<feature type="domain" description="HTH tetR-type" evidence="3">
    <location>
        <begin position="5"/>
        <end position="65"/>
    </location>
</feature>
<keyword evidence="5" id="KW-1185">Reference proteome</keyword>
<accession>A0A6V8N4N9</accession>
<feature type="DNA-binding region" description="H-T-H motif" evidence="2">
    <location>
        <begin position="28"/>
        <end position="47"/>
    </location>
</feature>
<dbReference type="GO" id="GO:0000976">
    <property type="term" value="F:transcription cis-regulatory region binding"/>
    <property type="evidence" value="ECO:0007669"/>
    <property type="project" value="TreeGrafter"/>
</dbReference>
<gene>
    <name evidence="4" type="ORF">GMLC_11110</name>
</gene>